<protein>
    <submittedName>
        <fullName evidence="3">Uncharacterized protein</fullName>
    </submittedName>
</protein>
<dbReference type="Proteomes" id="UP000023152">
    <property type="component" value="Unassembled WGS sequence"/>
</dbReference>
<keyword evidence="4" id="KW-1185">Reference proteome</keyword>
<feature type="transmembrane region" description="Helical" evidence="2">
    <location>
        <begin position="116"/>
        <end position="134"/>
    </location>
</feature>
<comment type="caution">
    <text evidence="3">The sequence shown here is derived from an EMBL/GenBank/DDBJ whole genome shotgun (WGS) entry which is preliminary data.</text>
</comment>
<keyword evidence="2" id="KW-0812">Transmembrane</keyword>
<keyword evidence="2" id="KW-1133">Transmembrane helix</keyword>
<gene>
    <name evidence="3" type="ORF">RFI_26088</name>
</gene>
<feature type="compositionally biased region" description="Basic and acidic residues" evidence="1">
    <location>
        <begin position="430"/>
        <end position="462"/>
    </location>
</feature>
<feature type="region of interest" description="Disordered" evidence="1">
    <location>
        <begin position="390"/>
        <end position="462"/>
    </location>
</feature>
<evidence type="ECO:0000313" key="3">
    <source>
        <dbReference type="EMBL" id="ETO11290.1"/>
    </source>
</evidence>
<accession>X6ME19</accession>
<feature type="region of interest" description="Disordered" evidence="1">
    <location>
        <begin position="478"/>
        <end position="513"/>
    </location>
</feature>
<evidence type="ECO:0000256" key="1">
    <source>
        <dbReference type="SAM" id="MobiDB-lite"/>
    </source>
</evidence>
<dbReference type="AlphaFoldDB" id="X6ME19"/>
<feature type="compositionally biased region" description="Polar residues" evidence="1">
    <location>
        <begin position="482"/>
        <end position="491"/>
    </location>
</feature>
<keyword evidence="2" id="KW-0472">Membrane</keyword>
<reference evidence="3 4" key="1">
    <citation type="journal article" date="2013" name="Curr. Biol.">
        <title>The Genome of the Foraminiferan Reticulomyxa filosa.</title>
        <authorList>
            <person name="Glockner G."/>
            <person name="Hulsmann N."/>
            <person name="Schleicher M."/>
            <person name="Noegel A.A."/>
            <person name="Eichinger L."/>
            <person name="Gallinger C."/>
            <person name="Pawlowski J."/>
            <person name="Sierra R."/>
            <person name="Euteneuer U."/>
            <person name="Pillet L."/>
            <person name="Moustafa A."/>
            <person name="Platzer M."/>
            <person name="Groth M."/>
            <person name="Szafranski K."/>
            <person name="Schliwa M."/>
        </authorList>
    </citation>
    <scope>NUCLEOTIDE SEQUENCE [LARGE SCALE GENOMIC DNA]</scope>
</reference>
<evidence type="ECO:0000313" key="4">
    <source>
        <dbReference type="Proteomes" id="UP000023152"/>
    </source>
</evidence>
<name>X6ME19_RETFI</name>
<organism evidence="3 4">
    <name type="scientific">Reticulomyxa filosa</name>
    <dbReference type="NCBI Taxonomy" id="46433"/>
    <lineage>
        <taxon>Eukaryota</taxon>
        <taxon>Sar</taxon>
        <taxon>Rhizaria</taxon>
        <taxon>Retaria</taxon>
        <taxon>Foraminifera</taxon>
        <taxon>Monothalamids</taxon>
        <taxon>Reticulomyxidae</taxon>
        <taxon>Reticulomyxa</taxon>
    </lineage>
</organism>
<feature type="compositionally biased region" description="Basic and acidic residues" evidence="1">
    <location>
        <begin position="411"/>
        <end position="421"/>
    </location>
</feature>
<proteinExistence type="predicted"/>
<dbReference type="EMBL" id="ASPP01022586">
    <property type="protein sequence ID" value="ETO11290.1"/>
    <property type="molecule type" value="Genomic_DNA"/>
</dbReference>
<sequence length="581" mass="67134">MTQRKNNGTIAMQDFANNLSKHHDNDCCWKEMACEEAYEHLPTEELTLGALLKEHLLKSWKPQNDCQDVIHLRISKFIRDQIIEKMNSFKSHDKSYNNNHCSIITLFSQQQRSIQVLFILICCFILFFVSFIYLDSTVCHGNPNVPTMECKYCNTCVSLGPFELIVKQTLVSSDVHPAAAAKLQDSSPPIDTNSFNANVSDVVFALDNTQATFAINNEMYKHETHLITDQLSQLGLTLKSPMNRQVDLDIYPTSALQSPADFGDITNRTINYQHKTTSLESAEANCQWPRRCYLLNTNWSSEELAEPMQSTTDLDRPSDRFNLSKNKRSLSQFNNTEIQQPINGYVIIQKNKLFFLFVCTYTFRFILLFFVSNERNTYIYVYNDEATTKKNKKMKKISPTSPINPRKRKRTDLITDQKNRDNNNTQQNDNDGKYDNKKAFSYDITEPQRKRQRLESQDANVKSEAKIMFESIPEESIETKENNNVQNNSIAPAQGRKRKREEMGESCDVNNESQQNIKRRRLAHSSVLALPTIDISLNNELNIIQQHKLDCPFVRSHYYLGKFISISSIITNNFRCHHCLS</sequence>
<evidence type="ECO:0000256" key="2">
    <source>
        <dbReference type="SAM" id="Phobius"/>
    </source>
</evidence>